<dbReference type="Proteomes" id="UP000595140">
    <property type="component" value="Unassembled WGS sequence"/>
</dbReference>
<accession>A0A484L9Z2</accession>
<gene>
    <name evidence="2" type="ORF">CCAM_LOCUS14899</name>
</gene>
<feature type="compositionally biased region" description="Basic residues" evidence="1">
    <location>
        <begin position="345"/>
        <end position="365"/>
    </location>
</feature>
<evidence type="ECO:0000256" key="1">
    <source>
        <dbReference type="SAM" id="MobiDB-lite"/>
    </source>
</evidence>
<feature type="region of interest" description="Disordered" evidence="1">
    <location>
        <begin position="91"/>
        <end position="118"/>
    </location>
</feature>
<name>A0A484L9Z2_9ASTE</name>
<reference evidence="2 3" key="1">
    <citation type="submission" date="2018-04" db="EMBL/GenBank/DDBJ databases">
        <authorList>
            <person name="Vogel A."/>
        </authorList>
    </citation>
    <scope>NUCLEOTIDE SEQUENCE [LARGE SCALE GENOMIC DNA]</scope>
</reference>
<dbReference type="AlphaFoldDB" id="A0A484L9Z2"/>
<feature type="region of interest" description="Disordered" evidence="1">
    <location>
        <begin position="338"/>
        <end position="365"/>
    </location>
</feature>
<dbReference type="EMBL" id="OOIL02001149">
    <property type="protein sequence ID" value="VFQ73123.1"/>
    <property type="molecule type" value="Genomic_DNA"/>
</dbReference>
<protein>
    <submittedName>
        <fullName evidence="2">Uncharacterized protein</fullName>
    </submittedName>
</protein>
<feature type="compositionally biased region" description="Polar residues" evidence="1">
    <location>
        <begin position="94"/>
        <end position="113"/>
    </location>
</feature>
<evidence type="ECO:0000313" key="3">
    <source>
        <dbReference type="Proteomes" id="UP000595140"/>
    </source>
</evidence>
<organism evidence="2 3">
    <name type="scientific">Cuscuta campestris</name>
    <dbReference type="NCBI Taxonomy" id="132261"/>
    <lineage>
        <taxon>Eukaryota</taxon>
        <taxon>Viridiplantae</taxon>
        <taxon>Streptophyta</taxon>
        <taxon>Embryophyta</taxon>
        <taxon>Tracheophyta</taxon>
        <taxon>Spermatophyta</taxon>
        <taxon>Magnoliopsida</taxon>
        <taxon>eudicotyledons</taxon>
        <taxon>Gunneridae</taxon>
        <taxon>Pentapetalae</taxon>
        <taxon>asterids</taxon>
        <taxon>lamiids</taxon>
        <taxon>Solanales</taxon>
        <taxon>Convolvulaceae</taxon>
        <taxon>Cuscuteae</taxon>
        <taxon>Cuscuta</taxon>
        <taxon>Cuscuta subgen. Grammica</taxon>
        <taxon>Cuscuta sect. Cleistogrammica</taxon>
    </lineage>
</organism>
<sequence>MSFILIPFGHRNEEINLFSKTLSFFFDKITKIEAHRPPDKTVFTALQGQVPSLHPILETSVYLSHSTPHPAALGAVTSVFTEKSSLRQVAENEGVSSCANESLGTDLSSNNSQGDKDSDLAETQFVVGTVTEAIREPKSVQNRENSDISSCSLVTESGNVDSSKGREAIAGRDDQVHKPLSPFAMEFIPQSNSFSTLSHLGTEENVMEEDPFKHFNEKSLVLHFNALEERLSPSDEPIWYNHSDVEDAPFCVSKLRPLAIDLSKCSKISMDLPKVFKRRKLFSPSQIVTRSKAKVLSSCNSILPLGRYVSESDDNFVSEFEGALENICRPIKGGKELDFSLQAPKPKKKGRQRSKAQKKKKKSLQ</sequence>
<evidence type="ECO:0000313" key="2">
    <source>
        <dbReference type="EMBL" id="VFQ73123.1"/>
    </source>
</evidence>
<proteinExistence type="predicted"/>
<keyword evidence="3" id="KW-1185">Reference proteome</keyword>